<evidence type="ECO:0000256" key="1">
    <source>
        <dbReference type="SAM" id="MobiDB-lite"/>
    </source>
</evidence>
<gene>
    <name evidence="3" type="ORF">SAMN05216259_12059</name>
</gene>
<dbReference type="STRING" id="310781.SAMN05216259_12059"/>
<keyword evidence="2" id="KW-0472">Membrane</keyword>
<evidence type="ECO:0000256" key="2">
    <source>
        <dbReference type="SAM" id="Phobius"/>
    </source>
</evidence>
<feature type="compositionally biased region" description="Low complexity" evidence="1">
    <location>
        <begin position="44"/>
        <end position="54"/>
    </location>
</feature>
<keyword evidence="2" id="KW-1133">Transmembrane helix</keyword>
<name>A0A1H0QYX4_9ACTN</name>
<dbReference type="Proteomes" id="UP000199341">
    <property type="component" value="Unassembled WGS sequence"/>
</dbReference>
<evidence type="ECO:0000313" key="4">
    <source>
        <dbReference type="Proteomes" id="UP000199341"/>
    </source>
</evidence>
<dbReference type="AlphaFoldDB" id="A0A1H0QYX4"/>
<dbReference type="EMBL" id="FNIE01000020">
    <property type="protein sequence ID" value="SDP22513.1"/>
    <property type="molecule type" value="Genomic_DNA"/>
</dbReference>
<keyword evidence="4" id="KW-1185">Reference proteome</keyword>
<dbReference type="RefSeq" id="WP_093787977.1">
    <property type="nucleotide sequence ID" value="NZ_FNIE01000020.1"/>
</dbReference>
<organism evidence="3 4">
    <name type="scientific">Actinacidiphila guanduensis</name>
    <dbReference type="NCBI Taxonomy" id="310781"/>
    <lineage>
        <taxon>Bacteria</taxon>
        <taxon>Bacillati</taxon>
        <taxon>Actinomycetota</taxon>
        <taxon>Actinomycetes</taxon>
        <taxon>Kitasatosporales</taxon>
        <taxon>Streptomycetaceae</taxon>
        <taxon>Actinacidiphila</taxon>
    </lineage>
</organism>
<feature type="region of interest" description="Disordered" evidence="1">
    <location>
        <begin position="1"/>
        <end position="77"/>
    </location>
</feature>
<accession>A0A1H0QYX4</accession>
<reference evidence="3 4" key="1">
    <citation type="submission" date="2016-10" db="EMBL/GenBank/DDBJ databases">
        <authorList>
            <person name="de Groot N.N."/>
        </authorList>
    </citation>
    <scope>NUCLEOTIDE SEQUENCE [LARGE SCALE GENOMIC DNA]</scope>
    <source>
        <strain evidence="3 4">CGMCC 4.2022</strain>
    </source>
</reference>
<evidence type="ECO:0000313" key="3">
    <source>
        <dbReference type="EMBL" id="SDP22513.1"/>
    </source>
</evidence>
<dbReference type="OrthoDB" id="3853749at2"/>
<feature type="compositionally biased region" description="Pro residues" evidence="1">
    <location>
        <begin position="55"/>
        <end position="70"/>
    </location>
</feature>
<proteinExistence type="predicted"/>
<protein>
    <submittedName>
        <fullName evidence="3">Uncharacterized protein</fullName>
    </submittedName>
</protein>
<feature type="compositionally biased region" description="Low complexity" evidence="1">
    <location>
        <begin position="17"/>
        <end position="30"/>
    </location>
</feature>
<feature type="transmembrane region" description="Helical" evidence="2">
    <location>
        <begin position="81"/>
        <end position="102"/>
    </location>
</feature>
<keyword evidence="2" id="KW-0812">Transmembrane</keyword>
<sequence>MSDQTPMPDDAPAAVNAPQEPAPESASEPAPEQPAPLQHAVFSAEAPAPEAPAAFPAPLPPLPPALPPEPTATARPRRRTALVTAGVLVAVAACGGVGYAVLHGGDGKNGTHVAAPWTAPTPTATKAFGARSGGSHYGSLRLLLLPIPEGYGPGEDVDAYGNDVVLGVKQATDLFRGDLSDLSAKERKQLDKSIDALHIEGAGMRTYSKNTSDMEVQIRLVQMKNEEGARAQTDFFRDFSKALGVFRDGPKIKGYPKAACFLPPADKSDKLDEMTCEATEGDLMVELEVEGVKPLQKNEAAALFRKQLDRVRDPGEAV</sequence>